<sequence>MPLDSIPASLTLPYGMPTHIEMYAQGYSNYQINNKLDKEGVGQSTQPIRIPTSSTFPPFFFFLPLPIARMLARDYLHLSSPVSFPQMHTYKHNYTVNTNQQQQIFNKQQYKVNITDKDGRQVFAQPQQNNQKQKKIKRIKKQKGDFDKQEDNNIQDGEKKYEEEEEYDIIEDDDDDDEKVSQKSESQSIWSRVLGIGKQKTASSQHSSQQKVQDQQKSNKDADKISSHSKKSRKDQENNEKDNIKHSKSKSQKSQKQKQQQPDETDTINGDIQLNAQNIDEQNLTQLEYMTEYKDKDKMKDKEKEKKEKDNTTQQDQSQQPINNKPAISDIGKGMLGFLASMKDSINSPSPQITPNNKNDTISIDELKMSLPPPPSAMPSLLPSSSPQMHQSSLSQSQSQSYTPSIQSPSNSLQSSLPSNSPQPITQSLSVTNAPFGVSITTTYPHNLQNNKEFEIDQIINDLILKV</sequence>
<proteinExistence type="predicted"/>
<dbReference type="EMBL" id="SNRW01010363">
    <property type="protein sequence ID" value="KAA6376675.1"/>
    <property type="molecule type" value="Genomic_DNA"/>
</dbReference>
<dbReference type="AlphaFoldDB" id="A0A5J4V3S1"/>
<feature type="region of interest" description="Disordered" evidence="1">
    <location>
        <begin position="121"/>
        <end position="331"/>
    </location>
</feature>
<feature type="compositionally biased region" description="Basic and acidic residues" evidence="1">
    <location>
        <begin position="142"/>
        <end position="162"/>
    </location>
</feature>
<feature type="compositionally biased region" description="Basic residues" evidence="1">
    <location>
        <begin position="132"/>
        <end position="141"/>
    </location>
</feature>
<feature type="compositionally biased region" description="Basic and acidic residues" evidence="1">
    <location>
        <begin position="234"/>
        <end position="245"/>
    </location>
</feature>
<reference evidence="2 3" key="1">
    <citation type="submission" date="2019-03" db="EMBL/GenBank/DDBJ databases">
        <title>Single cell metagenomics reveals metabolic interactions within the superorganism composed of flagellate Streblomastix strix and complex community of Bacteroidetes bacteria on its surface.</title>
        <authorList>
            <person name="Treitli S.C."/>
            <person name="Kolisko M."/>
            <person name="Husnik F."/>
            <person name="Keeling P."/>
            <person name="Hampl V."/>
        </authorList>
    </citation>
    <scope>NUCLEOTIDE SEQUENCE [LARGE SCALE GENOMIC DNA]</scope>
    <source>
        <strain evidence="2">ST1C</strain>
    </source>
</reference>
<protein>
    <submittedName>
        <fullName evidence="2">Uncharacterized protein</fullName>
    </submittedName>
</protein>
<name>A0A5J4V3S1_9EUKA</name>
<feature type="compositionally biased region" description="Acidic residues" evidence="1">
    <location>
        <begin position="163"/>
        <end position="178"/>
    </location>
</feature>
<dbReference type="Proteomes" id="UP000324800">
    <property type="component" value="Unassembled WGS sequence"/>
</dbReference>
<gene>
    <name evidence="2" type="ORF">EZS28_027798</name>
</gene>
<evidence type="ECO:0000313" key="2">
    <source>
        <dbReference type="EMBL" id="KAA6376675.1"/>
    </source>
</evidence>
<evidence type="ECO:0000313" key="3">
    <source>
        <dbReference type="Proteomes" id="UP000324800"/>
    </source>
</evidence>
<organism evidence="2 3">
    <name type="scientific">Streblomastix strix</name>
    <dbReference type="NCBI Taxonomy" id="222440"/>
    <lineage>
        <taxon>Eukaryota</taxon>
        <taxon>Metamonada</taxon>
        <taxon>Preaxostyla</taxon>
        <taxon>Oxymonadida</taxon>
        <taxon>Streblomastigidae</taxon>
        <taxon>Streblomastix</taxon>
    </lineage>
</organism>
<evidence type="ECO:0000256" key="1">
    <source>
        <dbReference type="SAM" id="MobiDB-lite"/>
    </source>
</evidence>
<feature type="compositionally biased region" description="Basic residues" evidence="1">
    <location>
        <begin position="246"/>
        <end position="256"/>
    </location>
</feature>
<comment type="caution">
    <text evidence="2">The sequence shown here is derived from an EMBL/GenBank/DDBJ whole genome shotgun (WGS) entry which is preliminary data.</text>
</comment>
<feature type="compositionally biased region" description="Polar residues" evidence="1">
    <location>
        <begin position="312"/>
        <end position="323"/>
    </location>
</feature>
<feature type="compositionally biased region" description="Low complexity" evidence="1">
    <location>
        <begin position="203"/>
        <end position="216"/>
    </location>
</feature>
<accession>A0A5J4V3S1</accession>
<feature type="compositionally biased region" description="Polar residues" evidence="1">
    <location>
        <begin position="267"/>
        <end position="288"/>
    </location>
</feature>
<feature type="compositionally biased region" description="Low complexity" evidence="1">
    <location>
        <begin position="378"/>
        <end position="425"/>
    </location>
</feature>
<feature type="compositionally biased region" description="Basic and acidic residues" evidence="1">
    <location>
        <begin position="217"/>
        <end position="226"/>
    </location>
</feature>
<feature type="region of interest" description="Disordered" evidence="1">
    <location>
        <begin position="366"/>
        <end position="429"/>
    </location>
</feature>
<feature type="compositionally biased region" description="Basic and acidic residues" evidence="1">
    <location>
        <begin position="291"/>
        <end position="311"/>
    </location>
</feature>